<reference evidence="2 3" key="1">
    <citation type="journal article" date="2021" name="Nat. Plants">
        <title>The Taxus genome provides insights into paclitaxel biosynthesis.</title>
        <authorList>
            <person name="Xiong X."/>
            <person name="Gou J."/>
            <person name="Liao Q."/>
            <person name="Li Y."/>
            <person name="Zhou Q."/>
            <person name="Bi G."/>
            <person name="Li C."/>
            <person name="Du R."/>
            <person name="Wang X."/>
            <person name="Sun T."/>
            <person name="Guo L."/>
            <person name="Liang H."/>
            <person name="Lu P."/>
            <person name="Wu Y."/>
            <person name="Zhang Z."/>
            <person name="Ro D.K."/>
            <person name="Shang Y."/>
            <person name="Huang S."/>
            <person name="Yan J."/>
        </authorList>
    </citation>
    <scope>NUCLEOTIDE SEQUENCE [LARGE SCALE GENOMIC DNA]</scope>
    <source>
        <strain evidence="2">Ta-2019</strain>
    </source>
</reference>
<proteinExistence type="predicted"/>
<feature type="coiled-coil region" evidence="1">
    <location>
        <begin position="88"/>
        <end position="115"/>
    </location>
</feature>
<sequence>WISQHLSQQKRKVPIAPMDFSMILSKGAKKQKPITLFSQSASGERVMEIAYPNPLKDKKDLSSTDYTMTQVTMGTSLESLQGEALSVVDALCKKLQEAKEEKRQLKEQNKYLLRALQKMGSAPPTTSAETPEPLSHENINEYAKIDEQGMAVSTWRSQILKEIEGVIAKFTDVYQNINQTNR</sequence>
<organism evidence="2 3">
    <name type="scientific">Taxus chinensis</name>
    <name type="common">Chinese yew</name>
    <name type="synonym">Taxus wallichiana var. chinensis</name>
    <dbReference type="NCBI Taxonomy" id="29808"/>
    <lineage>
        <taxon>Eukaryota</taxon>
        <taxon>Viridiplantae</taxon>
        <taxon>Streptophyta</taxon>
        <taxon>Embryophyta</taxon>
        <taxon>Tracheophyta</taxon>
        <taxon>Spermatophyta</taxon>
        <taxon>Pinopsida</taxon>
        <taxon>Pinidae</taxon>
        <taxon>Conifers II</taxon>
        <taxon>Cupressales</taxon>
        <taxon>Taxaceae</taxon>
        <taxon>Taxus</taxon>
    </lineage>
</organism>
<gene>
    <name evidence="2" type="ORF">KI387_033583</name>
</gene>
<protein>
    <submittedName>
        <fullName evidence="2">Uncharacterized protein</fullName>
    </submittedName>
</protein>
<name>A0AA38F548_TAXCH</name>
<evidence type="ECO:0000313" key="3">
    <source>
        <dbReference type="Proteomes" id="UP000824469"/>
    </source>
</evidence>
<keyword evidence="3" id="KW-1185">Reference proteome</keyword>
<dbReference type="EMBL" id="JAHRHJ020003813">
    <property type="protein sequence ID" value="KAH9289466.1"/>
    <property type="molecule type" value="Genomic_DNA"/>
</dbReference>
<evidence type="ECO:0000256" key="1">
    <source>
        <dbReference type="SAM" id="Coils"/>
    </source>
</evidence>
<accession>A0AA38F548</accession>
<dbReference type="Proteomes" id="UP000824469">
    <property type="component" value="Unassembled WGS sequence"/>
</dbReference>
<feature type="non-terminal residue" evidence="2">
    <location>
        <position position="1"/>
    </location>
</feature>
<keyword evidence="1" id="KW-0175">Coiled coil</keyword>
<comment type="caution">
    <text evidence="2">The sequence shown here is derived from an EMBL/GenBank/DDBJ whole genome shotgun (WGS) entry which is preliminary data.</text>
</comment>
<evidence type="ECO:0000313" key="2">
    <source>
        <dbReference type="EMBL" id="KAH9289466.1"/>
    </source>
</evidence>
<dbReference type="AlphaFoldDB" id="A0AA38F548"/>